<dbReference type="InterPro" id="IPR048368">
    <property type="entry name" value="COG6_N"/>
</dbReference>
<comment type="subunit">
    <text evidence="10">Component of the conserved oligomeric Golgi complex.</text>
</comment>
<evidence type="ECO:0000256" key="6">
    <source>
        <dbReference type="ARBA" id="ARBA00023034"/>
    </source>
</evidence>
<dbReference type="SMART" id="SM01087">
    <property type="entry name" value="COG6"/>
    <property type="match status" value="1"/>
</dbReference>
<dbReference type="GO" id="GO:0015031">
    <property type="term" value="P:protein transport"/>
    <property type="evidence" value="ECO:0007669"/>
    <property type="project" value="UniProtKB-KW"/>
</dbReference>
<dbReference type="KEGG" id="nte:NEUTE1DRAFT131258"/>
<keyword evidence="15" id="KW-1185">Reference proteome</keyword>
<comment type="subcellular location">
    <subcellularLocation>
        <location evidence="1 10">Golgi apparatus membrane</location>
        <topology evidence="1 10">Peripheral membrane protein</topology>
    </subcellularLocation>
</comment>
<reference evidence="15" key="1">
    <citation type="journal article" date="2011" name="Genetics">
        <title>Massive changes in genome architecture accompany the transition to self-fertility in the filamentous fungus Neurospora tetrasperma.</title>
        <authorList>
            <person name="Ellison C.E."/>
            <person name="Stajich J.E."/>
            <person name="Jacobson D.J."/>
            <person name="Natvig D.O."/>
            <person name="Lapidus A."/>
            <person name="Foster B."/>
            <person name="Aerts A."/>
            <person name="Riley R."/>
            <person name="Lindquist E.A."/>
            <person name="Grigoriev I.V."/>
            <person name="Taylor J.W."/>
        </authorList>
    </citation>
    <scope>NUCLEOTIDE SEQUENCE [LARGE SCALE GENOMIC DNA]</scope>
    <source>
        <strain evidence="15">FGSC 2508 / P0657</strain>
    </source>
</reference>
<dbReference type="HOGENOM" id="CLU_011361_3_0_1"/>
<comment type="function">
    <text evidence="10">Acts as component of the peripheral membrane COG complex that is involved in intra-Golgi protein trafficking. COG is located at the cis-Golgi, and regulates tethering of retrograde intra-Golgi vesicles and possibly a number of other membrane trafficking events.</text>
</comment>
<evidence type="ECO:0000256" key="4">
    <source>
        <dbReference type="ARBA" id="ARBA00022448"/>
    </source>
</evidence>
<dbReference type="InterPro" id="IPR048369">
    <property type="entry name" value="COG6_C"/>
</dbReference>
<protein>
    <recommendedName>
        <fullName evidence="3 10">Conserved oligomeric Golgi complex subunit 6</fullName>
        <shortName evidence="10">COG complex subunit 6</shortName>
    </recommendedName>
    <alternativeName>
        <fullName evidence="8 10">Component of oligomeric Golgi complex 6</fullName>
    </alternativeName>
</protein>
<proteinExistence type="inferred from homology"/>
<keyword evidence="5 10" id="KW-0653">Protein transport</keyword>
<feature type="region of interest" description="Disordered" evidence="11">
    <location>
        <begin position="66"/>
        <end position="87"/>
    </location>
</feature>
<keyword evidence="6 10" id="KW-0333">Golgi apparatus</keyword>
<name>F8MU50_NEUT8</name>
<dbReference type="OrthoDB" id="272987at2759"/>
<evidence type="ECO:0000256" key="5">
    <source>
        <dbReference type="ARBA" id="ARBA00022927"/>
    </source>
</evidence>
<evidence type="ECO:0000256" key="2">
    <source>
        <dbReference type="ARBA" id="ARBA00011023"/>
    </source>
</evidence>
<dbReference type="PANTHER" id="PTHR21506:SF0">
    <property type="entry name" value="CONSERVED OLIGOMERIC GOLGI COMPLEX SUBUNIT 6"/>
    <property type="match status" value="1"/>
</dbReference>
<feature type="compositionally biased region" description="Polar residues" evidence="11">
    <location>
        <begin position="69"/>
        <end position="87"/>
    </location>
</feature>
<comment type="function">
    <text evidence="9">Acts as a component of the peripheral membrane COG complex that is involved in intra-Golgi protein trafficking. COG is located at the cis-Golgi, and regulates tethering of retrograde intra-Golgi vesicles and possibly a number of other membrane trafficking events.</text>
</comment>
<dbReference type="InterPro" id="IPR010490">
    <property type="entry name" value="COG6"/>
</dbReference>
<sequence length="759" mass="84559">MLPRQAVNARGHVNVISQRIASTLQSADTFLPGHWARIPAPDKLGIMLTGSTSAPPVRSLVLSPRDSSELLSPTGPFTPTSTKGAGTSALSSKIASVLSTSYADTEFREVLFLLDERGLQNVAENRRKLRLDLQKEVIDSNGEIIHEFGKVAEQLKRIGYTIGKLNESYNDMRTQIHAAHASTASTLGEASQLMTQKRQIESKQKLLSTFKTHFILTQDEVDALTLTSEPVDDLFFTVLAKAKKISRDCEVLLGFEDQTLGLGIMEQVTRNLNHGFQKLYRWIQREFKSLNLENPQIGSAIRRALRVLAERPTLFQNCLDFFAEAREHVLSEAFYTALTGSSAAGLEDPSVKPIELVAHDPLRYVGDMLAWSHSAAVGEREALEVLFISEGDEIAKGIQVGREAEVWRLVAEDGEEMNIFDPVVALNQLVDRDMSGAVRILRQRVEQVIQTNEETILAFKLANLINFYKSTFSRLVGPASVLVEAMGTLETEALRQFRSLARDHVATLQTEFQHTPPDLRPPDFLTDALEQLSAIMKTYETSLSSSGDDPEAEFASIMAEAFDPFMAGCINMANHATPPSKSIFLINCFVAARTTLSGFTFVRKYATEIQTKIEEEKARLVIAQYELFRADSGLDSLIEALDGLDIRKKDDVEKVATLEEVQPEVLRQSSQKLDDFLPSALIDATEKLKNLQDSKLASSVTEEAAERFCVDFEHVEEMLLSADELEKQRRVEEDGDEEHSQSFRALFPRTSSEIRVLLS</sequence>
<gene>
    <name evidence="14" type="ORF">NEUTE1DRAFT_131258</name>
</gene>
<keyword evidence="4 10" id="KW-0813">Transport</keyword>
<keyword evidence="7 10" id="KW-0472">Membrane</keyword>
<evidence type="ECO:0000313" key="15">
    <source>
        <dbReference type="Proteomes" id="UP000008065"/>
    </source>
</evidence>
<dbReference type="GO" id="GO:0017119">
    <property type="term" value="C:Golgi transport complex"/>
    <property type="evidence" value="ECO:0007669"/>
    <property type="project" value="UniProtKB-UniRule"/>
</dbReference>
<dbReference type="GO" id="GO:0006891">
    <property type="term" value="P:intra-Golgi vesicle-mediated transport"/>
    <property type="evidence" value="ECO:0007669"/>
    <property type="project" value="UniProtKB-UniRule"/>
</dbReference>
<evidence type="ECO:0000259" key="13">
    <source>
        <dbReference type="Pfam" id="PF20653"/>
    </source>
</evidence>
<dbReference type="EMBL" id="GL891306">
    <property type="protein sequence ID" value="EGO55532.1"/>
    <property type="molecule type" value="Genomic_DNA"/>
</dbReference>
<evidence type="ECO:0000256" key="7">
    <source>
        <dbReference type="ARBA" id="ARBA00023136"/>
    </source>
</evidence>
<dbReference type="Pfam" id="PF06419">
    <property type="entry name" value="COG6_N"/>
    <property type="match status" value="1"/>
</dbReference>
<dbReference type="Proteomes" id="UP000008065">
    <property type="component" value="Unassembled WGS sequence"/>
</dbReference>
<evidence type="ECO:0000313" key="14">
    <source>
        <dbReference type="EMBL" id="EGO55532.1"/>
    </source>
</evidence>
<feature type="domain" description="Conserved Oligomeric Golgi complex subunit 6 C-terminal" evidence="13">
    <location>
        <begin position="258"/>
        <end position="758"/>
    </location>
</feature>
<evidence type="ECO:0000256" key="8">
    <source>
        <dbReference type="ARBA" id="ARBA00031348"/>
    </source>
</evidence>
<feature type="domain" description="Conserved oligomeric complex COG6 N-terminal" evidence="12">
    <location>
        <begin position="114"/>
        <end position="225"/>
    </location>
</feature>
<evidence type="ECO:0000256" key="9">
    <source>
        <dbReference type="ARBA" id="ARBA00043873"/>
    </source>
</evidence>
<evidence type="ECO:0000256" key="11">
    <source>
        <dbReference type="SAM" id="MobiDB-lite"/>
    </source>
</evidence>
<dbReference type="RefSeq" id="XP_009853344.1">
    <property type="nucleotide sequence ID" value="XM_009855042.1"/>
</dbReference>
<dbReference type="PANTHER" id="PTHR21506">
    <property type="entry name" value="COMPONENT OF OLIGOMERIC GOLGI COMPLEX 6"/>
    <property type="match status" value="1"/>
</dbReference>
<dbReference type="VEuPathDB" id="FungiDB:NEUTE1DRAFT_131258"/>
<evidence type="ECO:0000259" key="12">
    <source>
        <dbReference type="Pfam" id="PF06419"/>
    </source>
</evidence>
<dbReference type="GO" id="GO:0000139">
    <property type="term" value="C:Golgi membrane"/>
    <property type="evidence" value="ECO:0007669"/>
    <property type="project" value="UniProtKB-SubCell"/>
</dbReference>
<dbReference type="Pfam" id="PF20653">
    <property type="entry name" value="COG6_C"/>
    <property type="match status" value="1"/>
</dbReference>
<dbReference type="AlphaFoldDB" id="F8MU50"/>
<organism evidence="14 15">
    <name type="scientific">Neurospora tetrasperma (strain FGSC 2508 / ATCC MYA-4615 / P0657)</name>
    <dbReference type="NCBI Taxonomy" id="510951"/>
    <lineage>
        <taxon>Eukaryota</taxon>
        <taxon>Fungi</taxon>
        <taxon>Dikarya</taxon>
        <taxon>Ascomycota</taxon>
        <taxon>Pezizomycotina</taxon>
        <taxon>Sordariomycetes</taxon>
        <taxon>Sordariomycetidae</taxon>
        <taxon>Sordariales</taxon>
        <taxon>Sordariaceae</taxon>
        <taxon>Neurospora</taxon>
    </lineage>
</organism>
<evidence type="ECO:0000256" key="1">
    <source>
        <dbReference type="ARBA" id="ARBA00004395"/>
    </source>
</evidence>
<comment type="similarity">
    <text evidence="2 10">Belongs to the COG6 family.</text>
</comment>
<dbReference type="GeneID" id="20825514"/>
<evidence type="ECO:0000256" key="3">
    <source>
        <dbReference type="ARBA" id="ARBA00020973"/>
    </source>
</evidence>
<evidence type="ECO:0000256" key="10">
    <source>
        <dbReference type="RuleBase" id="RU365075"/>
    </source>
</evidence>
<accession>F8MU50</accession>